<dbReference type="SMART" id="SM00743">
    <property type="entry name" value="Agenet"/>
    <property type="match status" value="2"/>
</dbReference>
<dbReference type="CDD" id="cd20405">
    <property type="entry name" value="Tudor_Agenet_AtDUF_rpt1_3"/>
    <property type="match status" value="1"/>
</dbReference>
<accession>A0A834WXT7</accession>
<sequence>MRPPKTRMEFVRGQNVEVSVKQDGFMGSYFEAKVVSHLQNGIYVVEYKTLVEEHDHSQPLTETVYSKELRPLPPLISVPRFSTNQKVDAFDNDGWWVGVITRKIGGSDGYYVYFETTHQEILYPFSRIRVHQDWVRGKWVLSKKLKG</sequence>
<dbReference type="PANTHER" id="PTHR31917">
    <property type="entry name" value="AGENET DOMAIN-CONTAINING PROTEIN-RELATED"/>
    <property type="match status" value="1"/>
</dbReference>
<protein>
    <submittedName>
        <fullName evidence="2">DUF724 domain-containing protein 3-like</fullName>
    </submittedName>
</protein>
<evidence type="ECO:0000259" key="1">
    <source>
        <dbReference type="SMART" id="SM00743"/>
    </source>
</evidence>
<proteinExistence type="predicted"/>
<keyword evidence="3" id="KW-1185">Reference proteome</keyword>
<dbReference type="Pfam" id="PF05641">
    <property type="entry name" value="Agenet"/>
    <property type="match status" value="1"/>
</dbReference>
<dbReference type="OrthoDB" id="938602at2759"/>
<gene>
    <name evidence="2" type="ORF">G2W53_008782</name>
</gene>
<comment type="caution">
    <text evidence="2">The sequence shown here is derived from an EMBL/GenBank/DDBJ whole genome shotgun (WGS) entry which is preliminary data.</text>
</comment>
<evidence type="ECO:0000313" key="3">
    <source>
        <dbReference type="Proteomes" id="UP000634136"/>
    </source>
</evidence>
<dbReference type="InterPro" id="IPR014002">
    <property type="entry name" value="Agenet_dom_plant"/>
</dbReference>
<feature type="domain" description="Agenet" evidence="1">
    <location>
        <begin position="8"/>
        <end position="77"/>
    </location>
</feature>
<dbReference type="CDD" id="cd20406">
    <property type="entry name" value="Tudor_Agenet_AtDUF_rpt2_4"/>
    <property type="match status" value="1"/>
</dbReference>
<dbReference type="AlphaFoldDB" id="A0A834WXT7"/>
<name>A0A834WXT7_9FABA</name>
<dbReference type="Proteomes" id="UP000634136">
    <property type="component" value="Unassembled WGS sequence"/>
</dbReference>
<dbReference type="PANTHER" id="PTHR31917:SF148">
    <property type="entry name" value="DUF724 DOMAIN-CONTAINING PROTEIN 2"/>
    <property type="match status" value="1"/>
</dbReference>
<dbReference type="Gene3D" id="2.30.30.140">
    <property type="match status" value="1"/>
</dbReference>
<dbReference type="EMBL" id="JAAIUW010000004">
    <property type="protein sequence ID" value="KAF7833923.1"/>
    <property type="molecule type" value="Genomic_DNA"/>
</dbReference>
<reference evidence="2" key="1">
    <citation type="submission" date="2020-09" db="EMBL/GenBank/DDBJ databases">
        <title>Genome-Enabled Discovery of Anthraquinone Biosynthesis in Senna tora.</title>
        <authorList>
            <person name="Kang S.-H."/>
            <person name="Pandey R.P."/>
            <person name="Lee C.-M."/>
            <person name="Sim J.-S."/>
            <person name="Jeong J.-T."/>
            <person name="Choi B.-S."/>
            <person name="Jung M."/>
            <person name="Ginzburg D."/>
            <person name="Zhao K."/>
            <person name="Won S.Y."/>
            <person name="Oh T.-J."/>
            <person name="Yu Y."/>
            <person name="Kim N.-H."/>
            <person name="Lee O.R."/>
            <person name="Lee T.-H."/>
            <person name="Bashyal P."/>
            <person name="Kim T.-S."/>
            <person name="Lee W.-H."/>
            <person name="Kawkins C."/>
            <person name="Kim C.-K."/>
            <person name="Kim J.S."/>
            <person name="Ahn B.O."/>
            <person name="Rhee S.Y."/>
            <person name="Sohng J.K."/>
        </authorList>
    </citation>
    <scope>NUCLEOTIDE SEQUENCE</scope>
    <source>
        <tissue evidence="2">Leaf</tissue>
    </source>
</reference>
<dbReference type="InterPro" id="IPR008395">
    <property type="entry name" value="Agenet-like_dom"/>
</dbReference>
<evidence type="ECO:0000313" key="2">
    <source>
        <dbReference type="EMBL" id="KAF7833923.1"/>
    </source>
</evidence>
<feature type="domain" description="Agenet" evidence="1">
    <location>
        <begin position="79"/>
        <end position="136"/>
    </location>
</feature>
<organism evidence="2 3">
    <name type="scientific">Senna tora</name>
    <dbReference type="NCBI Taxonomy" id="362788"/>
    <lineage>
        <taxon>Eukaryota</taxon>
        <taxon>Viridiplantae</taxon>
        <taxon>Streptophyta</taxon>
        <taxon>Embryophyta</taxon>
        <taxon>Tracheophyta</taxon>
        <taxon>Spermatophyta</taxon>
        <taxon>Magnoliopsida</taxon>
        <taxon>eudicotyledons</taxon>
        <taxon>Gunneridae</taxon>
        <taxon>Pentapetalae</taxon>
        <taxon>rosids</taxon>
        <taxon>fabids</taxon>
        <taxon>Fabales</taxon>
        <taxon>Fabaceae</taxon>
        <taxon>Caesalpinioideae</taxon>
        <taxon>Cassia clade</taxon>
        <taxon>Senna</taxon>
    </lineage>
</organism>